<reference evidence="2" key="1">
    <citation type="submission" date="2010-01" db="EMBL/GenBank/DDBJ databases">
        <title>Genome fragments of uncultured bacteria from the North Pacific subtropical Gyre.</title>
        <authorList>
            <person name="Pham V.D."/>
            <person name="Delong E.F."/>
        </authorList>
    </citation>
    <scope>NUCLEOTIDE SEQUENCE</scope>
</reference>
<evidence type="ECO:0000313" key="2">
    <source>
        <dbReference type="EMBL" id="ADI23672.1"/>
    </source>
</evidence>
<dbReference type="SUPFAM" id="SSF51182">
    <property type="entry name" value="RmlC-like cupins"/>
    <property type="match status" value="1"/>
</dbReference>
<accession>E7C898</accession>
<keyword evidence="1" id="KW-0732">Signal</keyword>
<evidence type="ECO:0000256" key="1">
    <source>
        <dbReference type="SAM" id="SignalP"/>
    </source>
</evidence>
<evidence type="ECO:0008006" key="3">
    <source>
        <dbReference type="Google" id="ProtNLM"/>
    </source>
</evidence>
<dbReference type="EMBL" id="GU568020">
    <property type="protein sequence ID" value="ADI23672.1"/>
    <property type="molecule type" value="Genomic_DNA"/>
</dbReference>
<name>E7C898_9BACT</name>
<dbReference type="InterPro" id="IPR011051">
    <property type="entry name" value="RmlC_Cupin_sf"/>
</dbReference>
<dbReference type="InterPro" id="IPR014710">
    <property type="entry name" value="RmlC-like_jellyroll"/>
</dbReference>
<proteinExistence type="predicted"/>
<dbReference type="Gene3D" id="2.60.120.10">
    <property type="entry name" value="Jelly Rolls"/>
    <property type="match status" value="1"/>
</dbReference>
<protein>
    <recommendedName>
        <fullName evidence="3">Cupin type-1 domain-containing protein</fullName>
    </recommendedName>
</protein>
<feature type="chain" id="PRO_5003217849" description="Cupin type-1 domain-containing protein" evidence="1">
    <location>
        <begin position="27"/>
        <end position="186"/>
    </location>
</feature>
<dbReference type="AlphaFoldDB" id="E7C898"/>
<feature type="signal peptide" evidence="1">
    <location>
        <begin position="1"/>
        <end position="26"/>
    </location>
</feature>
<sequence length="186" mass="19513">MTQWLRSSLNCTATAMVLAYGTSVSAQSAPTSATDITREQIQTVLASMGESIDRQLKIADIGGGENVGVGILHRDGDNDTDGAHRGIIHAQVTEVYIILSGGGTLLTGGDIIDPTEPSAGSILIGPTFSGQSRNGQIREISEGDVVVIPAGVLHAWTLIPDEVTYLSVRIDPHLALPAGYVNPEIR</sequence>
<organism evidence="2">
    <name type="scientific">uncultured Gemmatimonadales bacterium HF4000_15H13</name>
    <dbReference type="NCBI Taxonomy" id="723618"/>
    <lineage>
        <taxon>Bacteria</taxon>
        <taxon>Pseudomonadati</taxon>
        <taxon>Gemmatimonadota</taxon>
        <taxon>Gemmatimonadia</taxon>
        <taxon>Gemmatimonadales</taxon>
        <taxon>environmental samples</taxon>
    </lineage>
</organism>